<sequence>MRAYNEISTDSFSVPMQKRAGKWVTDIRDVAEHLDAERAATVAAHNNRYPNSITNNWSARSCTPV</sequence>
<dbReference type="Proteomes" id="UP000494252">
    <property type="component" value="Unassembled WGS sequence"/>
</dbReference>
<proteinExistence type="predicted"/>
<protein>
    <submittedName>
        <fullName evidence="1">Uncharacterized protein</fullName>
    </submittedName>
</protein>
<reference evidence="1 2" key="1">
    <citation type="submission" date="2020-04" db="EMBL/GenBank/DDBJ databases">
        <authorList>
            <person name="De Canck E."/>
        </authorList>
    </citation>
    <scope>NUCLEOTIDE SEQUENCE [LARGE SCALE GENOMIC DNA]</scope>
    <source>
        <strain evidence="1 2">LMG 27177</strain>
    </source>
</reference>
<gene>
    <name evidence="1" type="ORF">LMG27177_01183</name>
</gene>
<dbReference type="AlphaFoldDB" id="A0A6J5FL13"/>
<dbReference type="RefSeq" id="WP_175158528.1">
    <property type="nucleotide sequence ID" value="NZ_CADIKI010000003.1"/>
</dbReference>
<evidence type="ECO:0000313" key="2">
    <source>
        <dbReference type="Proteomes" id="UP000494252"/>
    </source>
</evidence>
<organism evidence="1 2">
    <name type="scientific">Paraburkholderia fynbosensis</name>
    <dbReference type="NCBI Taxonomy" id="1200993"/>
    <lineage>
        <taxon>Bacteria</taxon>
        <taxon>Pseudomonadati</taxon>
        <taxon>Pseudomonadota</taxon>
        <taxon>Betaproteobacteria</taxon>
        <taxon>Burkholderiales</taxon>
        <taxon>Burkholderiaceae</taxon>
        <taxon>Paraburkholderia</taxon>
    </lineage>
</organism>
<dbReference type="EMBL" id="CADIKI010000003">
    <property type="protein sequence ID" value="CAB3782174.1"/>
    <property type="molecule type" value="Genomic_DNA"/>
</dbReference>
<accession>A0A6J5FL13</accession>
<evidence type="ECO:0000313" key="1">
    <source>
        <dbReference type="EMBL" id="CAB3782174.1"/>
    </source>
</evidence>
<keyword evidence="2" id="KW-1185">Reference proteome</keyword>
<name>A0A6J5FL13_9BURK</name>